<name>A0A822ZRU0_NELNU</name>
<reference evidence="3 4" key="1">
    <citation type="journal article" date="2020" name="Mol. Biol. Evol.">
        <title>Distinct Expression and Methylation Patterns for Genes with Different Fates following a Single Whole-Genome Duplication in Flowering Plants.</title>
        <authorList>
            <person name="Shi T."/>
            <person name="Rahmani R.S."/>
            <person name="Gugger P.F."/>
            <person name="Wang M."/>
            <person name="Li H."/>
            <person name="Zhang Y."/>
            <person name="Li Z."/>
            <person name="Wang Q."/>
            <person name="Van de Peer Y."/>
            <person name="Marchal K."/>
            <person name="Chen J."/>
        </authorList>
    </citation>
    <scope>NUCLEOTIDE SEQUENCE [LARGE SCALE GENOMIC DNA]</scope>
    <source>
        <tissue evidence="3">Leaf</tissue>
    </source>
</reference>
<evidence type="ECO:0000313" key="4">
    <source>
        <dbReference type="Proteomes" id="UP000607653"/>
    </source>
</evidence>
<feature type="domain" description="Squalene cyclase N-terminal" evidence="2">
    <location>
        <begin position="65"/>
        <end position="198"/>
    </location>
</feature>
<dbReference type="PANTHER" id="PTHR11764:SF58">
    <property type="entry name" value="BETA-AMYRIN SYNTHASE-RELATED"/>
    <property type="match status" value="1"/>
</dbReference>
<evidence type="ECO:0000313" key="3">
    <source>
        <dbReference type="EMBL" id="DAD46261.1"/>
    </source>
</evidence>
<dbReference type="AlphaFoldDB" id="A0A822ZRU0"/>
<dbReference type="InterPro" id="IPR032697">
    <property type="entry name" value="SQ_cyclase_N"/>
</dbReference>
<protein>
    <recommendedName>
        <fullName evidence="2">Squalene cyclase N-terminal domain-containing protein</fullName>
    </recommendedName>
</protein>
<proteinExistence type="predicted"/>
<dbReference type="Pfam" id="PF13249">
    <property type="entry name" value="SQHop_cyclase_N"/>
    <property type="match status" value="1"/>
</dbReference>
<dbReference type="Proteomes" id="UP000607653">
    <property type="component" value="Unassembled WGS sequence"/>
</dbReference>
<evidence type="ECO:0000259" key="2">
    <source>
        <dbReference type="Pfam" id="PF13249"/>
    </source>
</evidence>
<dbReference type="PANTHER" id="PTHR11764">
    <property type="entry name" value="TERPENE CYCLASE/MUTASE FAMILY MEMBER"/>
    <property type="match status" value="1"/>
</dbReference>
<dbReference type="GO" id="GO:0016866">
    <property type="term" value="F:intramolecular transferase activity"/>
    <property type="evidence" value="ECO:0007669"/>
    <property type="project" value="InterPro"/>
</dbReference>
<dbReference type="InterPro" id="IPR008930">
    <property type="entry name" value="Terpenoid_cyclase/PrenylTrfase"/>
</dbReference>
<dbReference type="SUPFAM" id="SSF48239">
    <property type="entry name" value="Terpenoid cyclases/Protein prenyltransferases"/>
    <property type="match status" value="2"/>
</dbReference>
<dbReference type="InterPro" id="IPR018333">
    <property type="entry name" value="Squalene_cyclase"/>
</dbReference>
<evidence type="ECO:0000256" key="1">
    <source>
        <dbReference type="ARBA" id="ARBA00023235"/>
    </source>
</evidence>
<keyword evidence="1" id="KW-0413">Isomerase</keyword>
<comment type="caution">
    <text evidence="3">The sequence shown here is derived from an EMBL/GenBank/DDBJ whole genome shotgun (WGS) entry which is preliminary data.</text>
</comment>
<gene>
    <name evidence="3" type="ORF">HUJ06_004491</name>
</gene>
<dbReference type="GO" id="GO:0005811">
    <property type="term" value="C:lipid droplet"/>
    <property type="evidence" value="ECO:0007669"/>
    <property type="project" value="InterPro"/>
</dbReference>
<organism evidence="3 4">
    <name type="scientific">Nelumbo nucifera</name>
    <name type="common">Sacred lotus</name>
    <dbReference type="NCBI Taxonomy" id="4432"/>
    <lineage>
        <taxon>Eukaryota</taxon>
        <taxon>Viridiplantae</taxon>
        <taxon>Streptophyta</taxon>
        <taxon>Embryophyta</taxon>
        <taxon>Tracheophyta</taxon>
        <taxon>Spermatophyta</taxon>
        <taxon>Magnoliopsida</taxon>
        <taxon>Proteales</taxon>
        <taxon>Nelumbonaceae</taxon>
        <taxon>Nelumbo</taxon>
    </lineage>
</organism>
<dbReference type="Gene3D" id="1.50.10.20">
    <property type="match status" value="1"/>
</dbReference>
<dbReference type="EMBL" id="DUZY01000007">
    <property type="protein sequence ID" value="DAD46261.1"/>
    <property type="molecule type" value="Genomic_DNA"/>
</dbReference>
<sequence>MWKLKIAQGGGPYIYSTNNYIGRQIWEFDPNYGTPEEIAQVEQARQEFWNNRFKVKPGGDVLLRLQVIGLYEWEGNNPMAPEFWLIPSFFPLSPENLWCHTRLMYLPMSYLYAKRFVGPITPLVLQLREEIHSEPYHKIRWSKTRHMCAKEDLHYPHPFIQDLLWDTLYILTEPLLMRWPFNKLRERALKQTMKHIHYEDQNSRYITIACVLKVI</sequence>
<accession>A0A822ZRU0</accession>
<dbReference type="GO" id="GO:0016104">
    <property type="term" value="P:triterpenoid biosynthetic process"/>
    <property type="evidence" value="ECO:0007669"/>
    <property type="project" value="InterPro"/>
</dbReference>
<keyword evidence="4" id="KW-1185">Reference proteome</keyword>